<evidence type="ECO:0008006" key="3">
    <source>
        <dbReference type="Google" id="ProtNLM"/>
    </source>
</evidence>
<organism evidence="1 2">
    <name type="scientific">Hamiltosporidium tvaerminnensis</name>
    <dbReference type="NCBI Taxonomy" id="1176355"/>
    <lineage>
        <taxon>Eukaryota</taxon>
        <taxon>Fungi</taxon>
        <taxon>Fungi incertae sedis</taxon>
        <taxon>Microsporidia</taxon>
        <taxon>Dubosqiidae</taxon>
        <taxon>Hamiltosporidium</taxon>
    </lineage>
</organism>
<evidence type="ECO:0000313" key="1">
    <source>
        <dbReference type="EMBL" id="TBU10716.1"/>
    </source>
</evidence>
<reference evidence="1 2" key="1">
    <citation type="submission" date="2017-12" db="EMBL/GenBank/DDBJ databases">
        <authorList>
            <person name="Pombert J.-F."/>
            <person name="Haag K.L."/>
            <person name="Ebert D."/>
        </authorList>
    </citation>
    <scope>NUCLEOTIDE SEQUENCE [LARGE SCALE GENOMIC DNA]</scope>
    <source>
        <strain evidence="1">IL-G-3</strain>
    </source>
</reference>
<dbReference type="OrthoDB" id="2194416at2759"/>
<proteinExistence type="predicted"/>
<gene>
    <name evidence="1" type="ORF">CWI38_1589p0010</name>
</gene>
<name>A0A4Q9LRL8_9MICR</name>
<comment type="caution">
    <text evidence="1">The sequence shown here is derived from an EMBL/GenBank/DDBJ whole genome shotgun (WGS) entry which is preliminary data.</text>
</comment>
<dbReference type="VEuPathDB" id="MicrosporidiaDB:CWI38_1589p0010"/>
<evidence type="ECO:0000313" key="2">
    <source>
        <dbReference type="Proteomes" id="UP000292282"/>
    </source>
</evidence>
<dbReference type="EMBL" id="PITK01001589">
    <property type="protein sequence ID" value="TBU10716.1"/>
    <property type="molecule type" value="Genomic_DNA"/>
</dbReference>
<protein>
    <recommendedName>
        <fullName evidence="3">Reverse transcriptase domain-containing protein</fullName>
    </recommendedName>
</protein>
<feature type="non-terminal residue" evidence="1">
    <location>
        <position position="1"/>
    </location>
</feature>
<sequence length="538" mass="63194">DYLIPFVSDNPPTTFPSLNEFVSIINQLLNWKAAGIDDIHNFFIKKLTTLHKYLYDIVKVICLEGTPQADWSHCEHVCYDMKASNLYINHWMERLEVSKAFLEFYSPLSVSVLFIFRQKVCERKIVSGTPITWRRYDVSLDYVLSAKEQALLNIALNKEYGNNINATWINVKKAYDSIDHAYLTQCIENLNLPDWFLKFIKVRQEDGLSPLLFVLYAESHSVNHLLFIDDLKLLAKTAPYRINKEKSATNDTCCVKVFKYLGIIEDSRGIPTLQILCQSRLNDLVRAEFVKNKIYIPHELRSEYKIVNHKVENTNKDHLALSKGFLKVKYVLVEEITKKGFDDAQLGEFRNKIEKRKLHLKLYNVRKNELVSLTDGVCQQCGTFGKTVYHLATRYGIMECLETYNLLANELGFIYKCNIEIITYVMFWDDIQTKYHKGIHPLDGTLKDKTRYMRNRYPLLRAAENEEDDVKEFKTKDISPYFKSRNHIRVTDIKYKRRFGVGRRNNYGKIGRRKYMKMIKKSYNTEFINKMEKGELKN</sequence>
<keyword evidence="2" id="KW-1185">Reference proteome</keyword>
<accession>A0A4Q9LRL8</accession>
<dbReference type="AlphaFoldDB" id="A0A4Q9LRL8"/>
<dbReference type="Proteomes" id="UP000292282">
    <property type="component" value="Unassembled WGS sequence"/>
</dbReference>